<protein>
    <submittedName>
        <fullName evidence="1">Uncharacterized protein</fullName>
    </submittedName>
</protein>
<name>A0A6G4U7L4_9ACTN</name>
<evidence type="ECO:0000313" key="1">
    <source>
        <dbReference type="EMBL" id="NGN67720.1"/>
    </source>
</evidence>
<dbReference type="Proteomes" id="UP000481583">
    <property type="component" value="Unassembled WGS sequence"/>
</dbReference>
<dbReference type="EMBL" id="JAAKZV010000159">
    <property type="protein sequence ID" value="NGN67720.1"/>
    <property type="molecule type" value="Genomic_DNA"/>
</dbReference>
<gene>
    <name evidence="1" type="ORF">G5C51_27950</name>
</gene>
<feature type="non-terminal residue" evidence="1">
    <location>
        <position position="245"/>
    </location>
</feature>
<dbReference type="AlphaFoldDB" id="A0A6G4U7L4"/>
<evidence type="ECO:0000313" key="2">
    <source>
        <dbReference type="Proteomes" id="UP000481583"/>
    </source>
</evidence>
<accession>A0A6G4U7L4</accession>
<sequence>MTRTSAVLLRTAGFPVRLWCAAGSPYLFQLLRELDDVEREFARSAGRAAEVIGRELIPHPGLSVAERRWALDQRRRLHRGYVPGAAEHARLTELARRCGGAAGGGAVAGLAETGKLGEAVGELRALAGVRHKAELAWLGTAGRQLLAGHPVGRRALADGTFPAAEGGLPGGGEGAARERRRADYLWRMIARGSAKVTPRGWLGHVAALDAAEPGGAVRREMALTDEVATYWAENEHRAGAGGASS</sequence>
<proteinExistence type="predicted"/>
<organism evidence="1 2">
    <name type="scientific">Streptomyces coryli</name>
    <dbReference type="NCBI Taxonomy" id="1128680"/>
    <lineage>
        <taxon>Bacteria</taxon>
        <taxon>Bacillati</taxon>
        <taxon>Actinomycetota</taxon>
        <taxon>Actinomycetes</taxon>
        <taxon>Kitasatosporales</taxon>
        <taxon>Streptomycetaceae</taxon>
        <taxon>Streptomyces</taxon>
    </lineage>
</organism>
<reference evidence="1 2" key="1">
    <citation type="submission" date="2020-02" db="EMBL/GenBank/DDBJ databases">
        <title>Whole-genome analyses of novel actinobacteria.</title>
        <authorList>
            <person name="Sahin N."/>
        </authorList>
    </citation>
    <scope>NUCLEOTIDE SEQUENCE [LARGE SCALE GENOMIC DNA]</scope>
    <source>
        <strain evidence="1 2">A7024</strain>
    </source>
</reference>
<comment type="caution">
    <text evidence="1">The sequence shown here is derived from an EMBL/GenBank/DDBJ whole genome shotgun (WGS) entry which is preliminary data.</text>
</comment>
<keyword evidence="2" id="KW-1185">Reference proteome</keyword>